<dbReference type="Proteomes" id="UP000177707">
    <property type="component" value="Unassembled WGS sequence"/>
</dbReference>
<protein>
    <recommendedName>
        <fullName evidence="1 8">Tyrosine--tRNA ligase</fullName>
        <ecNumber evidence="1 8">6.1.1.1</ecNumber>
    </recommendedName>
</protein>
<dbReference type="Gene3D" id="1.10.240.10">
    <property type="entry name" value="Tyrosyl-Transfer RNA Synthetase"/>
    <property type="match status" value="1"/>
</dbReference>
<keyword evidence="3 9" id="KW-0547">Nucleotide-binding</keyword>
<dbReference type="GO" id="GO:0004831">
    <property type="term" value="F:tyrosine-tRNA ligase activity"/>
    <property type="evidence" value="ECO:0007669"/>
    <property type="project" value="UniProtKB-UniRule"/>
</dbReference>
<dbReference type="SUPFAM" id="SSF52374">
    <property type="entry name" value="Nucleotidylyl transferase"/>
    <property type="match status" value="1"/>
</dbReference>
<sequence>MFGLTKSKVIVDEEKVDELLKRGVENIFPNFNFLKARLIKGERLSLYLGIDPTGETLHLGHVIPLKKLGEFQKLGHQIILLMGDFTAMIGDPTDKTAVRKKLTHNEILNNLKEYKKQASKFIDFGGTNPATIKYNSEWFGKMTLFDVLELASQATVEQMMKREMFRRREQDEKSVYIHELMYPLMQGYDSVAMDVDGEVGGNDQTFNMLVGRDLMKTLKNKEKFVLTTKLLIDSSGSKMGKTEGNMVSLDQTPEDMFGKVMSWNDDLIISGFEMITDVSLDDIKEMSKKLAGGLNPKDIKMKLAKEIVKMYHGEKEAERAGENFESTFGKGEFPEDARVINASKAEKMIDILVNDKTIESKSEFRRLIEAGAVSDQTSLPDKKISDFNEVVGGGERKIKIGKKTFVIIKSN</sequence>
<dbReference type="SUPFAM" id="SSF55174">
    <property type="entry name" value="Alpha-L RNA-binding motif"/>
    <property type="match status" value="1"/>
</dbReference>
<comment type="similarity">
    <text evidence="9">Belongs to the class-I aminoacyl-tRNA synthetase family.</text>
</comment>
<dbReference type="PROSITE" id="PS00178">
    <property type="entry name" value="AA_TRNA_LIGASE_I"/>
    <property type="match status" value="1"/>
</dbReference>
<evidence type="ECO:0000313" key="11">
    <source>
        <dbReference type="Proteomes" id="UP000177707"/>
    </source>
</evidence>
<dbReference type="GO" id="GO:0006437">
    <property type="term" value="P:tyrosyl-tRNA aminoacylation"/>
    <property type="evidence" value="ECO:0007669"/>
    <property type="project" value="UniProtKB-UniRule"/>
</dbReference>
<dbReference type="InterPro" id="IPR001412">
    <property type="entry name" value="aa-tRNA-synth_I_CS"/>
</dbReference>
<evidence type="ECO:0000256" key="1">
    <source>
        <dbReference type="ARBA" id="ARBA00013160"/>
    </source>
</evidence>
<dbReference type="GO" id="GO:0005829">
    <property type="term" value="C:cytosol"/>
    <property type="evidence" value="ECO:0007669"/>
    <property type="project" value="TreeGrafter"/>
</dbReference>
<dbReference type="GO" id="GO:0005524">
    <property type="term" value="F:ATP binding"/>
    <property type="evidence" value="ECO:0007669"/>
    <property type="project" value="UniProtKB-KW"/>
</dbReference>
<keyword evidence="5 9" id="KW-0648">Protein biosynthesis</keyword>
<accession>A0A1G2TYI0</accession>
<evidence type="ECO:0000256" key="5">
    <source>
        <dbReference type="ARBA" id="ARBA00022917"/>
    </source>
</evidence>
<evidence type="ECO:0000256" key="6">
    <source>
        <dbReference type="ARBA" id="ARBA00023146"/>
    </source>
</evidence>
<dbReference type="PANTHER" id="PTHR11766:SF1">
    <property type="entry name" value="TYROSINE--TRNA LIGASE"/>
    <property type="match status" value="1"/>
</dbReference>
<evidence type="ECO:0000256" key="2">
    <source>
        <dbReference type="ARBA" id="ARBA00022598"/>
    </source>
</evidence>
<dbReference type="AlphaFoldDB" id="A0A1G2TYI0"/>
<gene>
    <name evidence="10" type="ORF">A3A96_03070</name>
</gene>
<comment type="catalytic activity">
    <reaction evidence="7">
        <text>tRNA(Tyr) + L-tyrosine + ATP = L-tyrosyl-tRNA(Tyr) + AMP + diphosphate + H(+)</text>
        <dbReference type="Rhea" id="RHEA:10220"/>
        <dbReference type="Rhea" id="RHEA-COMP:9706"/>
        <dbReference type="Rhea" id="RHEA-COMP:9707"/>
        <dbReference type="ChEBI" id="CHEBI:15378"/>
        <dbReference type="ChEBI" id="CHEBI:30616"/>
        <dbReference type="ChEBI" id="CHEBI:33019"/>
        <dbReference type="ChEBI" id="CHEBI:58315"/>
        <dbReference type="ChEBI" id="CHEBI:78442"/>
        <dbReference type="ChEBI" id="CHEBI:78536"/>
        <dbReference type="ChEBI" id="CHEBI:456215"/>
        <dbReference type="EC" id="6.1.1.1"/>
    </reaction>
</comment>
<name>A0A1G2TYI0_9BACT</name>
<organism evidence="10 11">
    <name type="scientific">Candidatus Zambryskibacteria bacterium RIFCSPLOWO2_01_FULL_39_39</name>
    <dbReference type="NCBI Taxonomy" id="1802758"/>
    <lineage>
        <taxon>Bacteria</taxon>
        <taxon>Candidatus Zambryskiibacteriota</taxon>
    </lineage>
</organism>
<dbReference type="Pfam" id="PF00579">
    <property type="entry name" value="tRNA-synt_1b"/>
    <property type="match status" value="1"/>
</dbReference>
<comment type="caution">
    <text evidence="10">The sequence shown here is derived from an EMBL/GenBank/DDBJ whole genome shotgun (WGS) entry which is preliminary data.</text>
</comment>
<reference evidence="10 11" key="1">
    <citation type="journal article" date="2016" name="Nat. Commun.">
        <title>Thousands of microbial genomes shed light on interconnected biogeochemical processes in an aquifer system.</title>
        <authorList>
            <person name="Anantharaman K."/>
            <person name="Brown C.T."/>
            <person name="Hug L.A."/>
            <person name="Sharon I."/>
            <person name="Castelle C.J."/>
            <person name="Probst A.J."/>
            <person name="Thomas B.C."/>
            <person name="Singh A."/>
            <person name="Wilkins M.J."/>
            <person name="Karaoz U."/>
            <person name="Brodie E.L."/>
            <person name="Williams K.H."/>
            <person name="Hubbard S.S."/>
            <person name="Banfield J.F."/>
        </authorList>
    </citation>
    <scope>NUCLEOTIDE SEQUENCE [LARGE SCALE GENOMIC DNA]</scope>
</reference>
<dbReference type="Gene3D" id="3.10.290.10">
    <property type="entry name" value="RNA-binding S4 domain"/>
    <property type="match status" value="1"/>
</dbReference>
<dbReference type="CDD" id="cd00805">
    <property type="entry name" value="TyrRS_core"/>
    <property type="match status" value="1"/>
</dbReference>
<dbReference type="PANTHER" id="PTHR11766">
    <property type="entry name" value="TYROSYL-TRNA SYNTHETASE"/>
    <property type="match status" value="1"/>
</dbReference>
<dbReference type="EC" id="6.1.1.1" evidence="1 8"/>
<dbReference type="InterPro" id="IPR002307">
    <property type="entry name" value="Tyr-tRNA-ligase"/>
</dbReference>
<keyword evidence="4 9" id="KW-0067">ATP-binding</keyword>
<dbReference type="Gene3D" id="3.40.50.620">
    <property type="entry name" value="HUPs"/>
    <property type="match status" value="1"/>
</dbReference>
<dbReference type="InterPro" id="IPR036986">
    <property type="entry name" value="S4_RNA-bd_sf"/>
</dbReference>
<evidence type="ECO:0000256" key="4">
    <source>
        <dbReference type="ARBA" id="ARBA00022840"/>
    </source>
</evidence>
<dbReference type="STRING" id="1802758.A3A96_03070"/>
<evidence type="ECO:0000313" key="10">
    <source>
        <dbReference type="EMBL" id="OHB01622.1"/>
    </source>
</evidence>
<dbReference type="InterPro" id="IPR024088">
    <property type="entry name" value="Tyr-tRNA-ligase_bac-type"/>
</dbReference>
<dbReference type="GO" id="GO:0003723">
    <property type="term" value="F:RNA binding"/>
    <property type="evidence" value="ECO:0007669"/>
    <property type="project" value="InterPro"/>
</dbReference>
<dbReference type="PRINTS" id="PR01040">
    <property type="entry name" value="TRNASYNTHTYR"/>
</dbReference>
<evidence type="ECO:0000256" key="9">
    <source>
        <dbReference type="RuleBase" id="RU363036"/>
    </source>
</evidence>
<dbReference type="EMBL" id="MHWB01000011">
    <property type="protein sequence ID" value="OHB01622.1"/>
    <property type="molecule type" value="Genomic_DNA"/>
</dbReference>
<evidence type="ECO:0000256" key="7">
    <source>
        <dbReference type="ARBA" id="ARBA00048248"/>
    </source>
</evidence>
<proteinExistence type="inferred from homology"/>
<dbReference type="NCBIfam" id="TIGR00234">
    <property type="entry name" value="tyrS"/>
    <property type="match status" value="1"/>
</dbReference>
<keyword evidence="2 9" id="KW-0436">Ligase</keyword>
<keyword evidence="6 9" id="KW-0030">Aminoacyl-tRNA synthetase</keyword>
<dbReference type="InterPro" id="IPR002305">
    <property type="entry name" value="aa-tRNA-synth_Ic"/>
</dbReference>
<evidence type="ECO:0000256" key="3">
    <source>
        <dbReference type="ARBA" id="ARBA00022741"/>
    </source>
</evidence>
<evidence type="ECO:0000256" key="8">
    <source>
        <dbReference type="NCBIfam" id="TIGR00234"/>
    </source>
</evidence>
<dbReference type="InterPro" id="IPR014729">
    <property type="entry name" value="Rossmann-like_a/b/a_fold"/>
</dbReference>